<name>A0A0W8FF15_9ZZZZ</name>
<dbReference type="EMBL" id="LNQE01001283">
    <property type="protein sequence ID" value="KUG19493.1"/>
    <property type="molecule type" value="Genomic_DNA"/>
</dbReference>
<sequence length="40" mass="4798">MKPHDAPGHRHTGWKRMVMLTTRFHINADEAPERDCRRSR</sequence>
<gene>
    <name evidence="1" type="ORF">ASZ90_010781</name>
</gene>
<protein>
    <submittedName>
        <fullName evidence="1">Uncharacterized protein</fullName>
    </submittedName>
</protein>
<proteinExistence type="predicted"/>
<dbReference type="AlphaFoldDB" id="A0A0W8FF15"/>
<evidence type="ECO:0000313" key="1">
    <source>
        <dbReference type="EMBL" id="KUG19493.1"/>
    </source>
</evidence>
<accession>A0A0W8FF15</accession>
<organism evidence="1">
    <name type="scientific">hydrocarbon metagenome</name>
    <dbReference type="NCBI Taxonomy" id="938273"/>
    <lineage>
        <taxon>unclassified sequences</taxon>
        <taxon>metagenomes</taxon>
        <taxon>ecological metagenomes</taxon>
    </lineage>
</organism>
<comment type="caution">
    <text evidence="1">The sequence shown here is derived from an EMBL/GenBank/DDBJ whole genome shotgun (WGS) entry which is preliminary data.</text>
</comment>
<reference evidence="1" key="1">
    <citation type="journal article" date="2015" name="Proc. Natl. Acad. Sci. U.S.A.">
        <title>Networks of energetic and metabolic interactions define dynamics in microbial communities.</title>
        <authorList>
            <person name="Embree M."/>
            <person name="Liu J.K."/>
            <person name="Al-Bassam M.M."/>
            <person name="Zengler K."/>
        </authorList>
    </citation>
    <scope>NUCLEOTIDE SEQUENCE</scope>
</reference>